<gene>
    <name evidence="3" type="ORF">N180_00860</name>
</gene>
<feature type="domain" description="FAD-binding" evidence="2">
    <location>
        <begin position="7"/>
        <end position="340"/>
    </location>
</feature>
<evidence type="ECO:0000313" key="3">
    <source>
        <dbReference type="EMBL" id="KEQ28217.1"/>
    </source>
</evidence>
<accession>A0A081PBZ4</accession>
<name>A0A081PBZ4_9SPHI</name>
<dbReference type="GO" id="GO:0004497">
    <property type="term" value="F:monooxygenase activity"/>
    <property type="evidence" value="ECO:0007669"/>
    <property type="project" value="UniProtKB-KW"/>
</dbReference>
<organism evidence="3 4">
    <name type="scientific">Pedobacter antarcticus 4BY</name>
    <dbReference type="NCBI Taxonomy" id="1358423"/>
    <lineage>
        <taxon>Bacteria</taxon>
        <taxon>Pseudomonadati</taxon>
        <taxon>Bacteroidota</taxon>
        <taxon>Sphingobacteriia</taxon>
        <taxon>Sphingobacteriales</taxon>
        <taxon>Sphingobacteriaceae</taxon>
        <taxon>Pedobacter</taxon>
    </lineage>
</organism>
<feature type="compositionally biased region" description="Basic and acidic residues" evidence="1">
    <location>
        <begin position="382"/>
        <end position="395"/>
    </location>
</feature>
<dbReference type="Gene3D" id="3.50.50.60">
    <property type="entry name" value="FAD/NAD(P)-binding domain"/>
    <property type="match status" value="1"/>
</dbReference>
<proteinExistence type="predicted"/>
<dbReference type="PRINTS" id="PR00420">
    <property type="entry name" value="RNGMNOXGNASE"/>
</dbReference>
<keyword evidence="3" id="KW-0560">Oxidoreductase</keyword>
<dbReference type="PANTHER" id="PTHR46865">
    <property type="entry name" value="OXIDOREDUCTASE-RELATED"/>
    <property type="match status" value="1"/>
</dbReference>
<dbReference type="SUPFAM" id="SSF51905">
    <property type="entry name" value="FAD/NAD(P)-binding domain"/>
    <property type="match status" value="1"/>
</dbReference>
<evidence type="ECO:0000259" key="2">
    <source>
        <dbReference type="Pfam" id="PF01494"/>
    </source>
</evidence>
<dbReference type="AlphaFoldDB" id="A0A081PBZ4"/>
<reference evidence="3 4" key="1">
    <citation type="journal article" date="1992" name="Int. J. Syst. Bacteriol.">
        <title>Sphingobacterium antarcticus sp. nov. a Psychrotrophic Bacterium from the Soils of Schirmacher Oasis, Antarctica.</title>
        <authorList>
            <person name="Shivaji S."/>
            <person name="Ray M.K."/>
            <person name="Rao N.S."/>
            <person name="Saiserr L."/>
            <person name="Jagannadham M.V."/>
            <person name="Kumar G.S."/>
            <person name="Reddy G."/>
            <person name="Bhargava P.M."/>
        </authorList>
    </citation>
    <scope>NUCLEOTIDE SEQUENCE [LARGE SCALE GENOMIC DNA]</scope>
    <source>
        <strain evidence="3 4">4BY</strain>
    </source>
</reference>
<dbReference type="eggNOG" id="COG0654">
    <property type="taxonomic scope" value="Bacteria"/>
</dbReference>
<evidence type="ECO:0000256" key="1">
    <source>
        <dbReference type="SAM" id="MobiDB-lite"/>
    </source>
</evidence>
<dbReference type="InterPro" id="IPR051704">
    <property type="entry name" value="FAD_aromatic-hydroxylase"/>
</dbReference>
<feature type="region of interest" description="Disordered" evidence="1">
    <location>
        <begin position="382"/>
        <end position="401"/>
    </location>
</feature>
<dbReference type="GO" id="GO:0071949">
    <property type="term" value="F:FAD binding"/>
    <property type="evidence" value="ECO:0007669"/>
    <property type="project" value="InterPro"/>
</dbReference>
<keyword evidence="4" id="KW-1185">Reference proteome</keyword>
<dbReference type="InterPro" id="IPR002938">
    <property type="entry name" value="FAD-bd"/>
</dbReference>
<dbReference type="OrthoDB" id="9766816at2"/>
<sequence length="401" mass="44383">MKSGNKKVLVSGASIAGPTLAFWLAKYGFDVTVIERSKSLRLGGQNLDIRGAGRSITRLMGLEDEILAANTGEIGLQFVNKNNQVEAAFPIDGANGFTSEAEILRGDLVNILYNATKKKVKYVFGIHITAIDQGDDRVTTTFNDGRIDIFDLLIAAEGVRSTTRYLLFGDEPEIKFVGLYNAWYTIPKNDTDTKWARWYTAPGSRVMVIRPDNQGTVRASFSFLSDNLSYQNLSNSEQKKVLKEKLSGAGWEENRLMKEVEKNDDVYFDGVSQVHAPRWFNGRAGMIGDAAYCPTPLTGMGTTLAIVGAYLLAGELSRHEKHKDAFAAYEERMRPFVNNVQKLPPGVPWLAHPKSKFGVKVVNTMAGILASRPARKISKLFASKDEDPTKDKIDLPDFTSQ</sequence>
<dbReference type="Gene3D" id="3.30.9.10">
    <property type="entry name" value="D-Amino Acid Oxidase, subunit A, domain 2"/>
    <property type="match status" value="1"/>
</dbReference>
<dbReference type="PANTHER" id="PTHR46865:SF2">
    <property type="entry name" value="MONOOXYGENASE"/>
    <property type="match status" value="1"/>
</dbReference>
<keyword evidence="3" id="KW-0503">Monooxygenase</keyword>
<dbReference type="EMBL" id="JNFF01000117">
    <property type="protein sequence ID" value="KEQ28217.1"/>
    <property type="molecule type" value="Genomic_DNA"/>
</dbReference>
<comment type="caution">
    <text evidence="3">The sequence shown here is derived from an EMBL/GenBank/DDBJ whole genome shotgun (WGS) entry which is preliminary data.</text>
</comment>
<dbReference type="Proteomes" id="UP000028007">
    <property type="component" value="Unassembled WGS sequence"/>
</dbReference>
<dbReference type="RefSeq" id="WP_037444840.1">
    <property type="nucleotide sequence ID" value="NZ_JNFF01000117.1"/>
</dbReference>
<protein>
    <submittedName>
        <fullName evidence="3">FAD-binding monooxygenase</fullName>
    </submittedName>
</protein>
<evidence type="ECO:0000313" key="4">
    <source>
        <dbReference type="Proteomes" id="UP000028007"/>
    </source>
</evidence>
<dbReference type="InterPro" id="IPR036188">
    <property type="entry name" value="FAD/NAD-bd_sf"/>
</dbReference>
<dbReference type="Pfam" id="PF01494">
    <property type="entry name" value="FAD_binding_3"/>
    <property type="match status" value="1"/>
</dbReference>